<accession>A0ACC0A8P0</accession>
<evidence type="ECO:0000313" key="2">
    <source>
        <dbReference type="Proteomes" id="UP001060085"/>
    </source>
</evidence>
<sequence>MNRMSPSSMEDKQGPTTRAQRKRLKLQEDNQENNGMIVHIMEALKSKDGEFEAQEKHPKSFTMSSKSSREVLQEEVILGRIWIQFKKHKRVHMKLVSEKPPIEDGHMPTQSHQEGTGDPSWMILNETLRDVEDLKKGKSSALMKQRVGDNLAGFNSPYHQRPFDNVYTYGYHDMPVQNSHPFHEKKDTPKIAFENHSNPKVEGKGKLITNLTRCFKCNGVGHIAIDCPTKRTLVFNEDLNGWIKKGDDDCQEGVVDKDTSKYDASGVRIGRVLIQDKRPLAFFSEN</sequence>
<organism evidence="1 2">
    <name type="scientific">Catharanthus roseus</name>
    <name type="common">Madagascar periwinkle</name>
    <name type="synonym">Vinca rosea</name>
    <dbReference type="NCBI Taxonomy" id="4058"/>
    <lineage>
        <taxon>Eukaryota</taxon>
        <taxon>Viridiplantae</taxon>
        <taxon>Streptophyta</taxon>
        <taxon>Embryophyta</taxon>
        <taxon>Tracheophyta</taxon>
        <taxon>Spermatophyta</taxon>
        <taxon>Magnoliopsida</taxon>
        <taxon>eudicotyledons</taxon>
        <taxon>Gunneridae</taxon>
        <taxon>Pentapetalae</taxon>
        <taxon>asterids</taxon>
        <taxon>lamiids</taxon>
        <taxon>Gentianales</taxon>
        <taxon>Apocynaceae</taxon>
        <taxon>Rauvolfioideae</taxon>
        <taxon>Vinceae</taxon>
        <taxon>Catharanthinae</taxon>
        <taxon>Catharanthus</taxon>
    </lineage>
</organism>
<keyword evidence="2" id="KW-1185">Reference proteome</keyword>
<reference evidence="2" key="1">
    <citation type="journal article" date="2023" name="Nat. Plants">
        <title>Single-cell RNA sequencing provides a high-resolution roadmap for understanding the multicellular compartmentation of specialized metabolism.</title>
        <authorList>
            <person name="Sun S."/>
            <person name="Shen X."/>
            <person name="Li Y."/>
            <person name="Li Y."/>
            <person name="Wang S."/>
            <person name="Li R."/>
            <person name="Zhang H."/>
            <person name="Shen G."/>
            <person name="Guo B."/>
            <person name="Wei J."/>
            <person name="Xu J."/>
            <person name="St-Pierre B."/>
            <person name="Chen S."/>
            <person name="Sun C."/>
        </authorList>
    </citation>
    <scope>NUCLEOTIDE SEQUENCE [LARGE SCALE GENOMIC DNA]</scope>
</reference>
<evidence type="ECO:0000313" key="1">
    <source>
        <dbReference type="EMBL" id="KAI5657268.1"/>
    </source>
</evidence>
<gene>
    <name evidence="1" type="ORF">M9H77_26061</name>
</gene>
<dbReference type="EMBL" id="CM044706">
    <property type="protein sequence ID" value="KAI5657268.1"/>
    <property type="molecule type" value="Genomic_DNA"/>
</dbReference>
<comment type="caution">
    <text evidence="1">The sequence shown here is derived from an EMBL/GenBank/DDBJ whole genome shotgun (WGS) entry which is preliminary data.</text>
</comment>
<proteinExistence type="predicted"/>
<dbReference type="Proteomes" id="UP001060085">
    <property type="component" value="Linkage Group LG06"/>
</dbReference>
<name>A0ACC0A8P0_CATRO</name>
<protein>
    <submittedName>
        <fullName evidence="1">Uncharacterized protein</fullName>
    </submittedName>
</protein>